<evidence type="ECO:0000256" key="15">
    <source>
        <dbReference type="ARBA" id="ARBA00048109"/>
    </source>
</evidence>
<protein>
    <recommendedName>
        <fullName evidence="5 16">Diacylglycerol O-acyltransferase</fullName>
        <ecNumber evidence="5 16">2.3.1.20</ecNumber>
    </recommendedName>
</protein>
<comment type="function">
    <text evidence="16">Catalyzes the terminal and only committed step in triacylglycerol synthesis by using diacylglycerol and fatty acyl CoA as substrates.</text>
</comment>
<evidence type="ECO:0000256" key="10">
    <source>
        <dbReference type="ARBA" id="ARBA00022824"/>
    </source>
</evidence>
<feature type="compositionally biased region" description="Polar residues" evidence="17">
    <location>
        <begin position="37"/>
        <end position="71"/>
    </location>
</feature>
<keyword evidence="7" id="KW-0808">Transferase</keyword>
<dbReference type="Proteomes" id="UP000566819">
    <property type="component" value="Unassembled WGS sequence"/>
</dbReference>
<accession>A0A8H4RX47</accession>
<dbReference type="GO" id="GO:0005789">
    <property type="term" value="C:endoplasmic reticulum membrane"/>
    <property type="evidence" value="ECO:0007669"/>
    <property type="project" value="UniProtKB-SubCell"/>
</dbReference>
<keyword evidence="10 16" id="KW-0256">Endoplasmic reticulum</keyword>
<dbReference type="EMBL" id="JAAMPI010000083">
    <property type="protein sequence ID" value="KAF4636097.1"/>
    <property type="molecule type" value="Genomic_DNA"/>
</dbReference>
<dbReference type="InterPro" id="IPR007130">
    <property type="entry name" value="DAGAT"/>
</dbReference>
<comment type="subcellular location">
    <subcellularLocation>
        <location evidence="1 16">Endoplasmic reticulum membrane</location>
        <topology evidence="1 16">Multi-pass membrane protein</topology>
    </subcellularLocation>
</comment>
<feature type="compositionally biased region" description="Basic and acidic residues" evidence="17">
    <location>
        <begin position="130"/>
        <end position="156"/>
    </location>
</feature>
<evidence type="ECO:0000256" key="8">
    <source>
        <dbReference type="ARBA" id="ARBA00022692"/>
    </source>
</evidence>
<evidence type="ECO:0000256" key="5">
    <source>
        <dbReference type="ARBA" id="ARBA00013244"/>
    </source>
</evidence>
<feature type="region of interest" description="Disordered" evidence="17">
    <location>
        <begin position="1"/>
        <end position="202"/>
    </location>
</feature>
<keyword evidence="14 16" id="KW-0012">Acyltransferase</keyword>
<evidence type="ECO:0000256" key="14">
    <source>
        <dbReference type="ARBA" id="ARBA00023315"/>
    </source>
</evidence>
<name>A0A8H4RX47_9HELO</name>
<comment type="catalytic activity">
    <reaction evidence="15 16">
        <text>an acyl-CoA + a 1,2-diacyl-sn-glycerol = a triacyl-sn-glycerol + CoA</text>
        <dbReference type="Rhea" id="RHEA:10868"/>
        <dbReference type="ChEBI" id="CHEBI:17815"/>
        <dbReference type="ChEBI" id="CHEBI:57287"/>
        <dbReference type="ChEBI" id="CHEBI:58342"/>
        <dbReference type="ChEBI" id="CHEBI:64615"/>
        <dbReference type="EC" id="2.3.1.20"/>
    </reaction>
</comment>
<evidence type="ECO:0000256" key="6">
    <source>
        <dbReference type="ARBA" id="ARBA00022516"/>
    </source>
</evidence>
<dbReference type="GO" id="GO:0019432">
    <property type="term" value="P:triglyceride biosynthetic process"/>
    <property type="evidence" value="ECO:0007669"/>
    <property type="project" value="UniProtKB-UniRule"/>
</dbReference>
<comment type="pathway">
    <text evidence="3">Lipid metabolism.</text>
</comment>
<comment type="pathway">
    <text evidence="2 16">Glycerolipid metabolism; triacylglycerol biosynthesis.</text>
</comment>
<feature type="compositionally biased region" description="Basic and acidic residues" evidence="17">
    <location>
        <begin position="77"/>
        <end position="96"/>
    </location>
</feature>
<comment type="similarity">
    <text evidence="4 16">Belongs to the diacylglycerol acyltransferase family.</text>
</comment>
<keyword evidence="13" id="KW-0472">Membrane</keyword>
<evidence type="ECO:0000256" key="11">
    <source>
        <dbReference type="ARBA" id="ARBA00022989"/>
    </source>
</evidence>
<dbReference type="AlphaFoldDB" id="A0A8H4RX47"/>
<evidence type="ECO:0000256" key="2">
    <source>
        <dbReference type="ARBA" id="ARBA00004771"/>
    </source>
</evidence>
<dbReference type="UniPathway" id="UPA00282"/>
<keyword evidence="6 16" id="KW-0444">Lipid biosynthesis</keyword>
<evidence type="ECO:0000256" key="13">
    <source>
        <dbReference type="ARBA" id="ARBA00023136"/>
    </source>
</evidence>
<keyword evidence="19" id="KW-1185">Reference proteome</keyword>
<evidence type="ECO:0000256" key="7">
    <source>
        <dbReference type="ARBA" id="ARBA00022679"/>
    </source>
</evidence>
<evidence type="ECO:0000256" key="9">
    <source>
        <dbReference type="ARBA" id="ARBA00022798"/>
    </source>
</evidence>
<evidence type="ECO:0000256" key="1">
    <source>
        <dbReference type="ARBA" id="ARBA00004477"/>
    </source>
</evidence>
<dbReference type="SUPFAM" id="SSF69593">
    <property type="entry name" value="Glycerol-3-phosphate (1)-acyltransferase"/>
    <property type="match status" value="1"/>
</dbReference>
<dbReference type="GO" id="GO:0004144">
    <property type="term" value="F:diacylglycerol O-acyltransferase activity"/>
    <property type="evidence" value="ECO:0007669"/>
    <property type="project" value="UniProtKB-UniRule"/>
</dbReference>
<sequence length="439" mass="48789">MAAPAPPLEPSQPEVRKKQHPPPKSYADAIEEPSPGVSRSNGTNNTAQTNSTNGTIATSGNGSVKSSQHTASVLRIVKPDLEMEEQARPGLERQESAQEYSATGLDESPKTPPKHKHRRSGSQKSSSQDKSSDEKKPTASNDVKKTNKTKAKDTKEGSVVFEKVEGTQNGSKLISVKPAIENEKPRRRDQKKTSKLSKEEGLASGKIAGQRWQTRAFGAFATEALGFSQLFPGIKNTLLTLDSNFRIPIYRDYALAMGISSVSKESCENLLSKGGPNKEGMGRAITIVIGGARESLDAQPYSLRLVLKRRKGFVKMAIRTGADLVPVLAFGENDLYDQFNSESHPKIHKFQLLVKKFLGFTVPLFHARGIFNYDVGLMPYRRPLNIVVGRPIRVAQSPRPEQDEIDRVHEEYVRELERLWDLWKDDFAPDRKEEMQVLE</sequence>
<feature type="compositionally biased region" description="Pro residues" evidence="17">
    <location>
        <begin position="1"/>
        <end position="10"/>
    </location>
</feature>
<organism evidence="18 19">
    <name type="scientific">Cudoniella acicularis</name>
    <dbReference type="NCBI Taxonomy" id="354080"/>
    <lineage>
        <taxon>Eukaryota</taxon>
        <taxon>Fungi</taxon>
        <taxon>Dikarya</taxon>
        <taxon>Ascomycota</taxon>
        <taxon>Pezizomycotina</taxon>
        <taxon>Leotiomycetes</taxon>
        <taxon>Helotiales</taxon>
        <taxon>Tricladiaceae</taxon>
        <taxon>Cudoniella</taxon>
    </lineage>
</organism>
<dbReference type="EC" id="2.3.1.20" evidence="5 16"/>
<gene>
    <name evidence="18" type="ORF">G7Y89_g2000</name>
</gene>
<comment type="caution">
    <text evidence="18">The sequence shown here is derived from an EMBL/GenBank/DDBJ whole genome shotgun (WGS) entry which is preliminary data.</text>
</comment>
<evidence type="ECO:0000256" key="16">
    <source>
        <dbReference type="RuleBase" id="RU367023"/>
    </source>
</evidence>
<evidence type="ECO:0000256" key="12">
    <source>
        <dbReference type="ARBA" id="ARBA00023098"/>
    </source>
</evidence>
<keyword evidence="11" id="KW-1133">Transmembrane helix</keyword>
<dbReference type="Pfam" id="PF03982">
    <property type="entry name" value="DAGAT"/>
    <property type="match status" value="1"/>
</dbReference>
<evidence type="ECO:0000256" key="4">
    <source>
        <dbReference type="ARBA" id="ARBA00005420"/>
    </source>
</evidence>
<reference evidence="18 19" key="1">
    <citation type="submission" date="2020-03" db="EMBL/GenBank/DDBJ databases">
        <title>Draft Genome Sequence of Cudoniella acicularis.</title>
        <authorList>
            <person name="Buettner E."/>
            <person name="Kellner H."/>
        </authorList>
    </citation>
    <scope>NUCLEOTIDE SEQUENCE [LARGE SCALE GENOMIC DNA]</scope>
    <source>
        <strain evidence="18 19">DSM 108380</strain>
    </source>
</reference>
<keyword evidence="8" id="KW-0812">Transmembrane</keyword>
<evidence type="ECO:0000313" key="19">
    <source>
        <dbReference type="Proteomes" id="UP000566819"/>
    </source>
</evidence>
<proteinExistence type="inferred from homology"/>
<keyword evidence="12 16" id="KW-0443">Lipid metabolism</keyword>
<dbReference type="GO" id="GO:0006071">
    <property type="term" value="P:glycerol metabolic process"/>
    <property type="evidence" value="ECO:0007669"/>
    <property type="project" value="UniProtKB-UniRule"/>
</dbReference>
<keyword evidence="9" id="KW-0319">Glycerol metabolism</keyword>
<evidence type="ECO:0000313" key="18">
    <source>
        <dbReference type="EMBL" id="KAF4636097.1"/>
    </source>
</evidence>
<evidence type="ECO:0000256" key="3">
    <source>
        <dbReference type="ARBA" id="ARBA00005189"/>
    </source>
</evidence>
<dbReference type="PANTHER" id="PTHR12317">
    <property type="entry name" value="DIACYLGLYCEROL O-ACYLTRANSFERASE"/>
    <property type="match status" value="1"/>
</dbReference>
<feature type="compositionally biased region" description="Basic residues" evidence="17">
    <location>
        <begin position="112"/>
        <end position="121"/>
    </location>
</feature>
<dbReference type="PANTHER" id="PTHR12317:SF0">
    <property type="entry name" value="ACYLTRANSFERASE"/>
    <property type="match status" value="1"/>
</dbReference>
<evidence type="ECO:0000256" key="17">
    <source>
        <dbReference type="SAM" id="MobiDB-lite"/>
    </source>
</evidence>
<dbReference type="OrthoDB" id="264532at2759"/>
<dbReference type="CDD" id="cd07987">
    <property type="entry name" value="LPLAT_MGAT-like"/>
    <property type="match status" value="1"/>
</dbReference>